<protein>
    <submittedName>
        <fullName evidence="1">Uncharacterized protein</fullName>
    </submittedName>
</protein>
<dbReference type="OrthoDB" id="1000249at2759"/>
<evidence type="ECO:0000313" key="2">
    <source>
        <dbReference type="Proteomes" id="UP000239757"/>
    </source>
</evidence>
<gene>
    <name evidence="1" type="ORF">GOBAR_AA15155</name>
</gene>
<organism evidence="1 2">
    <name type="scientific">Gossypium barbadense</name>
    <name type="common">Sea Island cotton</name>
    <name type="synonym">Hibiscus barbadensis</name>
    <dbReference type="NCBI Taxonomy" id="3634"/>
    <lineage>
        <taxon>Eukaryota</taxon>
        <taxon>Viridiplantae</taxon>
        <taxon>Streptophyta</taxon>
        <taxon>Embryophyta</taxon>
        <taxon>Tracheophyta</taxon>
        <taxon>Spermatophyta</taxon>
        <taxon>Magnoliopsida</taxon>
        <taxon>eudicotyledons</taxon>
        <taxon>Gunneridae</taxon>
        <taxon>Pentapetalae</taxon>
        <taxon>rosids</taxon>
        <taxon>malvids</taxon>
        <taxon>Malvales</taxon>
        <taxon>Malvaceae</taxon>
        <taxon>Malvoideae</taxon>
        <taxon>Gossypium</taxon>
    </lineage>
</organism>
<dbReference type="AlphaFoldDB" id="A0A2P5XQ67"/>
<reference evidence="1 2" key="1">
    <citation type="submission" date="2015-01" db="EMBL/GenBank/DDBJ databases">
        <title>Genome of allotetraploid Gossypium barbadense reveals genomic plasticity and fiber elongation in cotton evolution.</title>
        <authorList>
            <person name="Chen X."/>
            <person name="Liu X."/>
            <person name="Zhao B."/>
            <person name="Zheng H."/>
            <person name="Hu Y."/>
            <person name="Lu G."/>
            <person name="Yang C."/>
            <person name="Chen J."/>
            <person name="Shan C."/>
            <person name="Zhang L."/>
            <person name="Zhou Y."/>
            <person name="Wang L."/>
            <person name="Guo W."/>
            <person name="Bai Y."/>
            <person name="Ruan J."/>
            <person name="Shangguan X."/>
            <person name="Mao Y."/>
            <person name="Jiang J."/>
            <person name="Zhu Y."/>
            <person name="Lei J."/>
            <person name="Kang H."/>
            <person name="Chen S."/>
            <person name="He X."/>
            <person name="Wang R."/>
            <person name="Wang Y."/>
            <person name="Chen J."/>
            <person name="Wang L."/>
            <person name="Yu S."/>
            <person name="Wang B."/>
            <person name="Wei J."/>
            <person name="Song S."/>
            <person name="Lu X."/>
            <person name="Gao Z."/>
            <person name="Gu W."/>
            <person name="Deng X."/>
            <person name="Ma D."/>
            <person name="Wang S."/>
            <person name="Liang W."/>
            <person name="Fang L."/>
            <person name="Cai C."/>
            <person name="Zhu X."/>
            <person name="Zhou B."/>
            <person name="Zhang Y."/>
            <person name="Chen Z."/>
            <person name="Xu S."/>
            <person name="Zhu R."/>
            <person name="Wang S."/>
            <person name="Zhang T."/>
            <person name="Zhao G."/>
        </authorList>
    </citation>
    <scope>NUCLEOTIDE SEQUENCE [LARGE SCALE GENOMIC DNA]</scope>
    <source>
        <strain evidence="2">cv. Xinhai21</strain>
        <tissue evidence="1">Leaf</tissue>
    </source>
</reference>
<dbReference type="EMBL" id="KZ664450">
    <property type="protein sequence ID" value="PPS05489.1"/>
    <property type="molecule type" value="Genomic_DNA"/>
</dbReference>
<accession>A0A2P5XQ67</accession>
<sequence length="236" mass="27268">MKENGGDDDFSGEEISLLAEELIQLSVKSSMVLGVQKPLRRGIFVSTKNQSDIKKIPKLNFQEKDKSDMAQRIQDSSQFIETEKAMMIQEEEIVVEEKANGENNNYLGILKPAKKSSWKRIEASYKGIPRFKFEVWWTMEESIEREIIKSWESSNGPIVEKLERLQRAQANWLQLGDKNSAFFHKYALVRRRINTITRLKSDEGREISDESTINEAASNYFQNLFSSKGIRNLSHL</sequence>
<evidence type="ECO:0000313" key="1">
    <source>
        <dbReference type="EMBL" id="PPS05489.1"/>
    </source>
</evidence>
<dbReference type="Proteomes" id="UP000239757">
    <property type="component" value="Unassembled WGS sequence"/>
</dbReference>
<proteinExistence type="predicted"/>
<name>A0A2P5XQ67_GOSBA</name>